<sequence length="573" mass="64639">MALTVLCVILGVVWQSRNNKMLNAHFTNNTQRTPSELEQWDWKRLRSLPAPVVEEDVRSQKERVSKQLAEYEHGREKPGQEGKVTEVSNPFNTLKDPRKPAGNKVISLTGLSKVTLGNNTLHARVPWSVAVRPSEGAVGHSARSGPPTMPGRLPHLQSTNQPKSSNSPSILGKSSPRARSTYRNNVKSLTAGLISDVEPVVASTTCQRKNHVVFLKTHKTGSSTILNILYRYGDSRNLSFGLPIDKQPALFYPNFFAPHFVEGFRSGRVKEFHIMCNHMRFKRAEVVKVMPQETFYFSILRNPVAMMESCFTYFKGIPAFNNMKSLEDFLDNGSRTFNNSLPNNFLAQDLQTFDFGFDNHLGAGTTEDLEMQVALIISTVEQDFHLILLTEYFDESMILLRHALCWSLDDVVSFKLNSRREGTRQALSRQTADKIRAWNALDWRLYLHFNATFWRRVDVMVGREKMRDEVNQLQDRRAELAQMCLQGGGAVDPSKVKDVGLKPVQSGAAVIEGYNLNPGLDGPSKTLCRRLVTPEWQYTDILYAKQFPKLVAKQIQTAKLASSQHKPASAKVT</sequence>
<dbReference type="Proteomes" id="UP001157502">
    <property type="component" value="Chromosome 28"/>
</dbReference>
<comment type="caution">
    <text evidence="1">The sequence shown here is derived from an EMBL/GenBank/DDBJ whole genome shotgun (WGS) entry which is preliminary data.</text>
</comment>
<name>A0ACC2FGV6_DALPE</name>
<protein>
    <submittedName>
        <fullName evidence="1">Uncharacterized protein</fullName>
    </submittedName>
</protein>
<evidence type="ECO:0000313" key="1">
    <source>
        <dbReference type="EMBL" id="KAJ7990552.1"/>
    </source>
</evidence>
<organism evidence="1 2">
    <name type="scientific">Dallia pectoralis</name>
    <name type="common">Alaska blackfish</name>
    <dbReference type="NCBI Taxonomy" id="75939"/>
    <lineage>
        <taxon>Eukaryota</taxon>
        <taxon>Metazoa</taxon>
        <taxon>Chordata</taxon>
        <taxon>Craniata</taxon>
        <taxon>Vertebrata</taxon>
        <taxon>Euteleostomi</taxon>
        <taxon>Actinopterygii</taxon>
        <taxon>Neopterygii</taxon>
        <taxon>Teleostei</taxon>
        <taxon>Protacanthopterygii</taxon>
        <taxon>Esociformes</taxon>
        <taxon>Umbridae</taxon>
        <taxon>Dallia</taxon>
    </lineage>
</organism>
<evidence type="ECO:0000313" key="2">
    <source>
        <dbReference type="Proteomes" id="UP001157502"/>
    </source>
</evidence>
<reference evidence="1" key="1">
    <citation type="submission" date="2021-05" db="EMBL/GenBank/DDBJ databases">
        <authorList>
            <person name="Pan Q."/>
            <person name="Jouanno E."/>
            <person name="Zahm M."/>
            <person name="Klopp C."/>
            <person name="Cabau C."/>
            <person name="Louis A."/>
            <person name="Berthelot C."/>
            <person name="Parey E."/>
            <person name="Roest Crollius H."/>
            <person name="Montfort J."/>
            <person name="Robinson-Rechavi M."/>
            <person name="Bouchez O."/>
            <person name="Lampietro C."/>
            <person name="Lopez Roques C."/>
            <person name="Donnadieu C."/>
            <person name="Postlethwait J."/>
            <person name="Bobe J."/>
            <person name="Dillon D."/>
            <person name="Chandos A."/>
            <person name="von Hippel F."/>
            <person name="Guiguen Y."/>
        </authorList>
    </citation>
    <scope>NUCLEOTIDE SEQUENCE</scope>
    <source>
        <strain evidence="1">YG-Jan2019</strain>
    </source>
</reference>
<gene>
    <name evidence="1" type="ORF">DPEC_G00301530</name>
</gene>
<keyword evidence="2" id="KW-1185">Reference proteome</keyword>
<accession>A0ACC2FGV6</accession>
<proteinExistence type="predicted"/>
<dbReference type="EMBL" id="CM055755">
    <property type="protein sequence ID" value="KAJ7990552.1"/>
    <property type="molecule type" value="Genomic_DNA"/>
</dbReference>